<dbReference type="InterPro" id="IPR006597">
    <property type="entry name" value="Sel1-like"/>
</dbReference>
<evidence type="ECO:0000313" key="3">
    <source>
        <dbReference type="EMBL" id="CCX30532.1"/>
    </source>
</evidence>
<evidence type="ECO:0000256" key="2">
    <source>
        <dbReference type="SAM" id="MobiDB-lite"/>
    </source>
</evidence>
<dbReference type="Proteomes" id="UP000018144">
    <property type="component" value="Unassembled WGS sequence"/>
</dbReference>
<dbReference type="eggNOG" id="KOG1550">
    <property type="taxonomic scope" value="Eukaryota"/>
</dbReference>
<organism evidence="3 4">
    <name type="scientific">Pyronema omphalodes (strain CBS 100304)</name>
    <name type="common">Pyronema confluens</name>
    <dbReference type="NCBI Taxonomy" id="1076935"/>
    <lineage>
        <taxon>Eukaryota</taxon>
        <taxon>Fungi</taxon>
        <taxon>Dikarya</taxon>
        <taxon>Ascomycota</taxon>
        <taxon>Pezizomycotina</taxon>
        <taxon>Pezizomycetes</taxon>
        <taxon>Pezizales</taxon>
        <taxon>Pyronemataceae</taxon>
        <taxon>Pyronema</taxon>
    </lineage>
</organism>
<dbReference type="InterPro" id="IPR051726">
    <property type="entry name" value="Chitin_Synth_Reg"/>
</dbReference>
<feature type="compositionally biased region" description="Gly residues" evidence="2">
    <location>
        <begin position="262"/>
        <end position="277"/>
    </location>
</feature>
<gene>
    <name evidence="3" type="ORF">PCON_08731</name>
</gene>
<feature type="compositionally biased region" description="Pro residues" evidence="2">
    <location>
        <begin position="443"/>
        <end position="454"/>
    </location>
</feature>
<dbReference type="InterPro" id="IPR011990">
    <property type="entry name" value="TPR-like_helical_dom_sf"/>
</dbReference>
<keyword evidence="1" id="KW-0677">Repeat</keyword>
<feature type="compositionally biased region" description="Pro residues" evidence="2">
    <location>
        <begin position="105"/>
        <end position="116"/>
    </location>
</feature>
<dbReference type="OMA" id="CCEIGAG"/>
<feature type="compositionally biased region" description="Gly residues" evidence="2">
    <location>
        <begin position="129"/>
        <end position="143"/>
    </location>
</feature>
<evidence type="ECO:0000256" key="1">
    <source>
        <dbReference type="ARBA" id="ARBA00022737"/>
    </source>
</evidence>
<dbReference type="SUPFAM" id="SSF81901">
    <property type="entry name" value="HCP-like"/>
    <property type="match status" value="1"/>
</dbReference>
<dbReference type="Pfam" id="PF08238">
    <property type="entry name" value="Sel1"/>
    <property type="match status" value="7"/>
</dbReference>
<feature type="region of interest" description="Disordered" evidence="2">
    <location>
        <begin position="430"/>
        <end position="489"/>
    </location>
</feature>
<dbReference type="STRING" id="1076935.U4LG63"/>
<reference evidence="3 4" key="1">
    <citation type="journal article" date="2013" name="PLoS Genet.">
        <title>The genome and development-dependent transcriptomes of Pyronema confluens: a window into fungal evolution.</title>
        <authorList>
            <person name="Traeger S."/>
            <person name="Altegoer F."/>
            <person name="Freitag M."/>
            <person name="Gabaldon T."/>
            <person name="Kempken F."/>
            <person name="Kumar A."/>
            <person name="Marcet-Houben M."/>
            <person name="Poggeler S."/>
            <person name="Stajich J.E."/>
            <person name="Nowrousian M."/>
        </authorList>
    </citation>
    <scope>NUCLEOTIDE SEQUENCE [LARGE SCALE GENOMIC DNA]</scope>
    <source>
        <strain evidence="4">CBS 100304</strain>
        <tissue evidence="3">Vegetative mycelium</tissue>
    </source>
</reference>
<dbReference type="OrthoDB" id="272077at2759"/>
<feature type="compositionally biased region" description="Basic and acidic residues" evidence="2">
    <location>
        <begin position="15"/>
        <end position="24"/>
    </location>
</feature>
<feature type="compositionally biased region" description="Low complexity" evidence="2">
    <location>
        <begin position="303"/>
        <end position="316"/>
    </location>
</feature>
<feature type="region of interest" description="Disordered" evidence="2">
    <location>
        <begin position="874"/>
        <end position="906"/>
    </location>
</feature>
<feature type="compositionally biased region" description="Gly residues" evidence="2">
    <location>
        <begin position="28"/>
        <end position="43"/>
    </location>
</feature>
<feature type="compositionally biased region" description="Basic and acidic residues" evidence="2">
    <location>
        <begin position="896"/>
        <end position="906"/>
    </location>
</feature>
<feature type="region of interest" description="Disordered" evidence="2">
    <location>
        <begin position="1"/>
        <end position="343"/>
    </location>
</feature>
<protein>
    <submittedName>
        <fullName evidence="3">Similar to Chitin synthase regulatory factor 3 acc. no. Q09897</fullName>
    </submittedName>
</protein>
<proteinExistence type="predicted"/>
<feature type="compositionally biased region" description="Gly residues" evidence="2">
    <location>
        <begin position="74"/>
        <end position="96"/>
    </location>
</feature>
<feature type="compositionally biased region" description="Polar residues" evidence="2">
    <location>
        <begin position="456"/>
        <end position="480"/>
    </location>
</feature>
<feature type="compositionally biased region" description="Polar residues" evidence="2">
    <location>
        <begin position="327"/>
        <end position="339"/>
    </location>
</feature>
<feature type="compositionally biased region" description="Low complexity" evidence="2">
    <location>
        <begin position="161"/>
        <end position="170"/>
    </location>
</feature>
<feature type="compositionally biased region" description="Low complexity" evidence="2">
    <location>
        <begin position="195"/>
        <end position="229"/>
    </location>
</feature>
<name>U4LG63_PYROM</name>
<evidence type="ECO:0000313" key="4">
    <source>
        <dbReference type="Proteomes" id="UP000018144"/>
    </source>
</evidence>
<feature type="compositionally biased region" description="Basic and acidic residues" evidence="2">
    <location>
        <begin position="60"/>
        <end position="69"/>
    </location>
</feature>
<dbReference type="Gene3D" id="1.25.40.10">
    <property type="entry name" value="Tetratricopeptide repeat domain"/>
    <property type="match status" value="1"/>
</dbReference>
<feature type="compositionally biased region" description="Polar residues" evidence="2">
    <location>
        <begin position="173"/>
        <end position="194"/>
    </location>
</feature>
<feature type="compositionally biased region" description="Polar residues" evidence="2">
    <location>
        <begin position="1"/>
        <end position="10"/>
    </location>
</feature>
<dbReference type="EMBL" id="HF935442">
    <property type="protein sequence ID" value="CCX30532.1"/>
    <property type="molecule type" value="Genomic_DNA"/>
</dbReference>
<accession>U4LG63</accession>
<dbReference type="PANTHER" id="PTHR46430:SF3">
    <property type="entry name" value="ACTIVATOR OF C KINASE PROTEIN 1"/>
    <property type="match status" value="1"/>
</dbReference>
<dbReference type="PANTHER" id="PTHR46430">
    <property type="entry name" value="PROTEIN SKT5-RELATED"/>
    <property type="match status" value="1"/>
</dbReference>
<sequence length="906" mass="97934">MRLNHSTSQPYGLHDNYRSEDSRMPRGVGIGANGTNGTYGPGTNGPPRAQGGQQYPYEQDPMREIDHGMRGMNIQGGGYHGGPQRGRGGLYRGGAGDPRFDGRGGPPPQSRAPPPGWDASRGGRPPPSRGGGFPPNTRGGYGPSRGPPVRQNTIRDERPPQDYQDQYYDYGNSPEQQQEPSQGISRAQTMPASIQHQQQQQSQYKAYNPAQYKAPAAAPAGQGQAPYANDQAAQPRNPRGSIGDILDAYGDEGEYYDQHQGDGYGNQGGSGVHGVHGNGIHYDYYNSQQPGHSEPPMPRNNYPRPQGAGTPAQGQQYPPPASDYGYDNQSQYAGSQHAGSGSGYVGSQYAGSQAGAYDGPAEMAADVPPMPMNGAYPPRTQASMPPQMSANMGPMAPNMGPNMGPMGSNMGSNPNILPPYLQQNHPMAARVASPDPRSLPQVVPTPPGSMPPTRRPSVQSNAGLIPVYSNSSSNPDSPMWSNPDGLPSHPPPIRPGLVAEAGARPVPVRQYSQDRPDSQNLAPVVDGPVTTQELARLQNEARINPGDQKLQLLLAKKMVEAASVLASEGGRADVKTTRKNRENYIFDAHKIIKRLTNSSHPYPDALFYLAQCYGEGALGLQPDHERAFNLYQSAAKSNHGPSCYRVAVCCELGAGIRKDPNRAMTWYKKAASLGETPAMFKLGMILWKGLLGQQRNPREGLTWLKRAADKADESNQHALHELGLLYSGDGNDVIIPDLEYAKSLFTKAAELGYPASQFKMGCAFEYGLLGCQVDPRRSIAWYSKAAVKGDHEAQLALSGWYLTGSEGIIQQSDTEAYLWARKAAERGLAKAEYALGYYTEVGIGVRGDLEEAKRWYYKAASQQHPKAQARLQELKQGGAKVQKSRERLSRSNVNRGGKDEGDCVIM</sequence>
<dbReference type="AlphaFoldDB" id="U4LG63"/>
<keyword evidence="4" id="KW-1185">Reference proteome</keyword>
<dbReference type="SMART" id="SM00671">
    <property type="entry name" value="SEL1"/>
    <property type="match status" value="7"/>
</dbReference>